<dbReference type="PANTHER" id="PTHR43861:SF1">
    <property type="entry name" value="TRANS-ACONITATE 2-METHYLTRANSFERASE"/>
    <property type="match status" value="1"/>
</dbReference>
<dbReference type="Pfam" id="PF08241">
    <property type="entry name" value="Methyltransf_11"/>
    <property type="match status" value="1"/>
</dbReference>
<comment type="caution">
    <text evidence="2">The sequence shown here is derived from an EMBL/GenBank/DDBJ whole genome shotgun (WGS) entry which is preliminary data.</text>
</comment>
<dbReference type="PANTHER" id="PTHR43861">
    <property type="entry name" value="TRANS-ACONITATE 2-METHYLTRANSFERASE-RELATED"/>
    <property type="match status" value="1"/>
</dbReference>
<keyword evidence="3" id="KW-1185">Reference proteome</keyword>
<name>A0A926HZ85_9FIRM</name>
<dbReference type="Gene3D" id="3.40.50.150">
    <property type="entry name" value="Vaccinia Virus protein VP39"/>
    <property type="match status" value="1"/>
</dbReference>
<dbReference type="GO" id="GO:0008757">
    <property type="term" value="F:S-adenosylmethionine-dependent methyltransferase activity"/>
    <property type="evidence" value="ECO:0007669"/>
    <property type="project" value="InterPro"/>
</dbReference>
<reference evidence="2" key="1">
    <citation type="submission" date="2020-08" db="EMBL/GenBank/DDBJ databases">
        <title>Genome public.</title>
        <authorList>
            <person name="Liu C."/>
            <person name="Sun Q."/>
        </authorList>
    </citation>
    <scope>NUCLEOTIDE SEQUENCE</scope>
    <source>
        <strain evidence="2">H8</strain>
    </source>
</reference>
<dbReference type="Proteomes" id="UP000611762">
    <property type="component" value="Unassembled WGS sequence"/>
</dbReference>
<sequence length="248" mass="27946">MNRQILYDNQDFFDGYFALRNQDINYNDLLEQPAMAELLPNLSGKAVLDLGCGFGQNCKDFVCRGAKRVVGVDISEKMLSVAKDKSAAPEIQYRNMSMTDIASMDETFDFVYSSLAFHYVEDFSKLMTDIYNLLAPNGMLLFSQEHPIPTATIDGLGHYNKDENGIPVSYTFSNYSQSGKREIHWFIDGVVKFHRPMGELLTAVARAGFTIEVVCEPTPKDWAVKKLPAIAKEFIKPSFLIVQARKKA</sequence>
<dbReference type="RefSeq" id="WP_249312482.1">
    <property type="nucleotide sequence ID" value="NZ_JACRSU010000003.1"/>
</dbReference>
<dbReference type="GO" id="GO:0032259">
    <property type="term" value="P:methylation"/>
    <property type="evidence" value="ECO:0007669"/>
    <property type="project" value="UniProtKB-KW"/>
</dbReference>
<evidence type="ECO:0000313" key="2">
    <source>
        <dbReference type="EMBL" id="MBC8540905.1"/>
    </source>
</evidence>
<proteinExistence type="predicted"/>
<dbReference type="AlphaFoldDB" id="A0A926HZ85"/>
<organism evidence="2 3">
    <name type="scientific">Congzhengia minquanensis</name>
    <dbReference type="NCBI Taxonomy" id="2763657"/>
    <lineage>
        <taxon>Bacteria</taxon>
        <taxon>Bacillati</taxon>
        <taxon>Bacillota</taxon>
        <taxon>Clostridia</taxon>
        <taxon>Eubacteriales</taxon>
        <taxon>Oscillospiraceae</taxon>
        <taxon>Congzhengia</taxon>
    </lineage>
</organism>
<dbReference type="CDD" id="cd02440">
    <property type="entry name" value="AdoMet_MTases"/>
    <property type="match status" value="1"/>
</dbReference>
<gene>
    <name evidence="2" type="ORF">H8698_07945</name>
</gene>
<dbReference type="InterPro" id="IPR029063">
    <property type="entry name" value="SAM-dependent_MTases_sf"/>
</dbReference>
<dbReference type="EMBL" id="JACRSU010000003">
    <property type="protein sequence ID" value="MBC8540905.1"/>
    <property type="molecule type" value="Genomic_DNA"/>
</dbReference>
<keyword evidence="2" id="KW-0489">Methyltransferase</keyword>
<evidence type="ECO:0000313" key="3">
    <source>
        <dbReference type="Proteomes" id="UP000611762"/>
    </source>
</evidence>
<dbReference type="InterPro" id="IPR013216">
    <property type="entry name" value="Methyltransf_11"/>
</dbReference>
<feature type="domain" description="Methyltransferase type 11" evidence="1">
    <location>
        <begin position="48"/>
        <end position="142"/>
    </location>
</feature>
<accession>A0A926HZ85</accession>
<protein>
    <submittedName>
        <fullName evidence="2">Class I SAM-dependent methyltransferase</fullName>
    </submittedName>
</protein>
<dbReference type="SUPFAM" id="SSF53335">
    <property type="entry name" value="S-adenosyl-L-methionine-dependent methyltransferases"/>
    <property type="match status" value="1"/>
</dbReference>
<evidence type="ECO:0000259" key="1">
    <source>
        <dbReference type="Pfam" id="PF08241"/>
    </source>
</evidence>
<keyword evidence="2" id="KW-0808">Transferase</keyword>